<dbReference type="PANTHER" id="PTHR21567">
    <property type="entry name" value="CLASP"/>
    <property type="match status" value="1"/>
</dbReference>
<accession>A0A316V4R9</accession>
<dbReference type="Pfam" id="PF12348">
    <property type="entry name" value="CLASP_N"/>
    <property type="match status" value="1"/>
</dbReference>
<dbReference type="STRING" id="1280837.A0A316V4R9"/>
<dbReference type="InterPro" id="IPR016024">
    <property type="entry name" value="ARM-type_fold"/>
</dbReference>
<comment type="similarity">
    <text evidence="2">Belongs to the CLASP family.</text>
</comment>
<feature type="compositionally biased region" description="Low complexity" evidence="6">
    <location>
        <begin position="285"/>
        <end position="312"/>
    </location>
</feature>
<dbReference type="SUPFAM" id="SSF48371">
    <property type="entry name" value="ARM repeat"/>
    <property type="match status" value="1"/>
</dbReference>
<name>A0A316V4R9_9BASI</name>
<sequence length="665" mass="73044">MASSAELQFQLGQLIPALHLVETEDSWQKIDGALSKLETITKSGAYKNEAFVPLIKEHSAPIVTSLLSERTKLSGSAADLLTSVAPRLANRFEPLISTFIPPLLQLCARTNKVALVRAKKCLLLIAKHCKLASLLSYLRDAARDKSITLRNVAVEVTLMLVESIENLEKLERRVGDIEVIIKSTATDRDPEVRQWSKRMFELYGERFPYRLDEFTAPLTPTTRRYLALKNTDRQAGPSNFSVKPIPRNPVEQQRPRASPEKVIRAVSASSNKQPTHTTVKRQRDASASARSTSAQHVKQSSRSVSTSSKSTQNTPSSDKETRMQDIPPPVPVLPSIDPAEERERAILKAEVARMTSATPSRGIAARLALEQFEMKVRSRGGTDGLKAGSSSRAALTAFAVAASKKHSSPKRMPARVPLPRQPLEERKNTKVESKSTVMPQRVVRSPVDPVSRPTSPDVFGSRPIPKEATQRNKTPATATASKRTSTLTKNMGARGKLLGNATTSSSSTALKQRQKPAVKSAIPVASPRPKFFASPPSARKANREDELNQLGDIMEALTVTGEQEDADKENVPDVVMKSNDSHTKKETTPPLPERRSSSDSKRRSCELEPLQTINGTDDAKRMRIQSPSSIIQSRPILSPRSVKKIVRPAFTFGRMAPLVVSGKKI</sequence>
<comment type="subcellular location">
    <subcellularLocation>
        <location evidence="1">Cytoplasm</location>
        <location evidence="1">Cytoskeleton</location>
        <location evidence="1">Spindle</location>
    </subcellularLocation>
</comment>
<feature type="region of interest" description="Disordered" evidence="6">
    <location>
        <begin position="229"/>
        <end position="337"/>
    </location>
</feature>
<dbReference type="OrthoDB" id="46159at2759"/>
<dbReference type="GO" id="GO:0005876">
    <property type="term" value="C:spindle microtubule"/>
    <property type="evidence" value="ECO:0007669"/>
    <property type="project" value="TreeGrafter"/>
</dbReference>
<dbReference type="InterPro" id="IPR011989">
    <property type="entry name" value="ARM-like"/>
</dbReference>
<dbReference type="Proteomes" id="UP000245771">
    <property type="component" value="Unassembled WGS sequence"/>
</dbReference>
<dbReference type="EMBL" id="KZ819605">
    <property type="protein sequence ID" value="PWN32559.1"/>
    <property type="molecule type" value="Genomic_DNA"/>
</dbReference>
<keyword evidence="3" id="KW-0132">Cell division</keyword>
<dbReference type="GO" id="GO:0051301">
    <property type="term" value="P:cell division"/>
    <property type="evidence" value="ECO:0007669"/>
    <property type="project" value="UniProtKB-KW"/>
</dbReference>
<keyword evidence="5" id="KW-0498">Mitosis</keyword>
<feature type="compositionally biased region" description="Basic and acidic residues" evidence="6">
    <location>
        <begin position="253"/>
        <end position="263"/>
    </location>
</feature>
<feature type="domain" description="CLASP N-terminal" evidence="7">
    <location>
        <begin position="13"/>
        <end position="226"/>
    </location>
</feature>
<organism evidence="8 9">
    <name type="scientific">Meira miltonrushii</name>
    <dbReference type="NCBI Taxonomy" id="1280837"/>
    <lineage>
        <taxon>Eukaryota</taxon>
        <taxon>Fungi</taxon>
        <taxon>Dikarya</taxon>
        <taxon>Basidiomycota</taxon>
        <taxon>Ustilaginomycotina</taxon>
        <taxon>Exobasidiomycetes</taxon>
        <taxon>Exobasidiales</taxon>
        <taxon>Brachybasidiaceae</taxon>
        <taxon>Meira</taxon>
    </lineage>
</organism>
<evidence type="ECO:0000313" key="8">
    <source>
        <dbReference type="EMBL" id="PWN32559.1"/>
    </source>
</evidence>
<evidence type="ECO:0000256" key="5">
    <source>
        <dbReference type="ARBA" id="ARBA00022776"/>
    </source>
</evidence>
<feature type="region of interest" description="Disordered" evidence="6">
    <location>
        <begin position="402"/>
        <end position="545"/>
    </location>
</feature>
<keyword evidence="4" id="KW-0493">Microtubule</keyword>
<feature type="compositionally biased region" description="Basic and acidic residues" evidence="6">
    <location>
        <begin position="422"/>
        <end position="433"/>
    </location>
</feature>
<dbReference type="Gene3D" id="1.25.10.10">
    <property type="entry name" value="Leucine-rich Repeat Variant"/>
    <property type="match status" value="1"/>
</dbReference>
<feature type="compositionally biased region" description="Low complexity" evidence="6">
    <location>
        <begin position="439"/>
        <end position="458"/>
    </location>
</feature>
<dbReference type="GO" id="GO:0005815">
    <property type="term" value="C:microtubule organizing center"/>
    <property type="evidence" value="ECO:0007669"/>
    <property type="project" value="TreeGrafter"/>
</dbReference>
<dbReference type="GO" id="GO:0090307">
    <property type="term" value="P:mitotic spindle assembly"/>
    <property type="evidence" value="ECO:0007669"/>
    <property type="project" value="TreeGrafter"/>
</dbReference>
<proteinExistence type="inferred from homology"/>
<feature type="compositionally biased region" description="Basic and acidic residues" evidence="6">
    <location>
        <begin position="579"/>
        <end position="606"/>
    </location>
</feature>
<feature type="compositionally biased region" description="Polar residues" evidence="6">
    <location>
        <begin position="267"/>
        <end position="277"/>
    </location>
</feature>
<keyword evidence="9" id="KW-1185">Reference proteome</keyword>
<evidence type="ECO:0000256" key="6">
    <source>
        <dbReference type="SAM" id="MobiDB-lite"/>
    </source>
</evidence>
<feature type="compositionally biased region" description="Basic residues" evidence="6">
    <location>
        <begin position="403"/>
        <end position="413"/>
    </location>
</feature>
<evidence type="ECO:0000256" key="1">
    <source>
        <dbReference type="ARBA" id="ARBA00004186"/>
    </source>
</evidence>
<dbReference type="AlphaFoldDB" id="A0A316V4R9"/>
<dbReference type="GO" id="GO:0005881">
    <property type="term" value="C:cytoplasmic microtubule"/>
    <property type="evidence" value="ECO:0007669"/>
    <property type="project" value="TreeGrafter"/>
</dbReference>
<reference evidence="8 9" key="1">
    <citation type="journal article" date="2018" name="Mol. Biol. Evol.">
        <title>Broad Genomic Sampling Reveals a Smut Pathogenic Ancestry of the Fungal Clade Ustilaginomycotina.</title>
        <authorList>
            <person name="Kijpornyongpan T."/>
            <person name="Mondo S.J."/>
            <person name="Barry K."/>
            <person name="Sandor L."/>
            <person name="Lee J."/>
            <person name="Lipzen A."/>
            <person name="Pangilinan J."/>
            <person name="LaButti K."/>
            <person name="Hainaut M."/>
            <person name="Henrissat B."/>
            <person name="Grigoriev I.V."/>
            <person name="Spatafora J.W."/>
            <person name="Aime M.C."/>
        </authorList>
    </citation>
    <scope>NUCLEOTIDE SEQUENCE [LARGE SCALE GENOMIC DNA]</scope>
    <source>
        <strain evidence="8 9">MCA 3882</strain>
    </source>
</reference>
<feature type="compositionally biased region" description="Polar residues" evidence="6">
    <location>
        <begin position="500"/>
        <end position="511"/>
    </location>
</feature>
<dbReference type="InterPro" id="IPR024395">
    <property type="entry name" value="CLASP_N_dom"/>
</dbReference>
<dbReference type="InParanoid" id="A0A316V4R9"/>
<evidence type="ECO:0000313" key="9">
    <source>
        <dbReference type="Proteomes" id="UP000245771"/>
    </source>
</evidence>
<dbReference type="GO" id="GO:0008017">
    <property type="term" value="F:microtubule binding"/>
    <property type="evidence" value="ECO:0007669"/>
    <property type="project" value="TreeGrafter"/>
</dbReference>
<dbReference type="RefSeq" id="XP_025352861.1">
    <property type="nucleotide sequence ID" value="XM_025501878.1"/>
</dbReference>
<feature type="region of interest" description="Disordered" evidence="6">
    <location>
        <begin position="559"/>
        <end position="632"/>
    </location>
</feature>
<protein>
    <recommendedName>
        <fullName evidence="7">CLASP N-terminal domain-containing protein</fullName>
    </recommendedName>
</protein>
<keyword evidence="5" id="KW-0131">Cell cycle</keyword>
<evidence type="ECO:0000259" key="7">
    <source>
        <dbReference type="Pfam" id="PF12348"/>
    </source>
</evidence>
<dbReference type="GO" id="GO:1990023">
    <property type="term" value="C:mitotic spindle midzone"/>
    <property type="evidence" value="ECO:0007669"/>
    <property type="project" value="TreeGrafter"/>
</dbReference>
<feature type="compositionally biased region" description="Polar residues" evidence="6">
    <location>
        <begin position="471"/>
        <end position="489"/>
    </location>
</feature>
<evidence type="ECO:0000256" key="3">
    <source>
        <dbReference type="ARBA" id="ARBA00022618"/>
    </source>
</evidence>
<dbReference type="GeneID" id="37023659"/>
<dbReference type="PANTHER" id="PTHR21567:SF60">
    <property type="entry name" value="CLASP N-TERMINAL DOMAIN-CONTAINING PROTEIN"/>
    <property type="match status" value="1"/>
</dbReference>
<evidence type="ECO:0000256" key="2">
    <source>
        <dbReference type="ARBA" id="ARBA00009549"/>
    </source>
</evidence>
<evidence type="ECO:0000256" key="4">
    <source>
        <dbReference type="ARBA" id="ARBA00022701"/>
    </source>
</evidence>
<gene>
    <name evidence="8" type="ORF">FA14DRAFT_191652</name>
</gene>